<keyword evidence="2" id="KW-0720">Serine protease</keyword>
<dbReference type="InterPro" id="IPR009003">
    <property type="entry name" value="Peptidase_S1_PA"/>
</dbReference>
<proteinExistence type="predicted"/>
<protein>
    <recommendedName>
        <fullName evidence="4">Peptidase S1 domain-containing protein</fullName>
    </recommendedName>
</protein>
<feature type="compositionally biased region" description="Basic and acidic residues" evidence="3">
    <location>
        <begin position="430"/>
        <end position="443"/>
    </location>
</feature>
<keyword evidence="2" id="KW-0378">Hydrolase</keyword>
<keyword evidence="6" id="KW-1185">Reference proteome</keyword>
<dbReference type="PROSITE" id="PS00135">
    <property type="entry name" value="TRYPSIN_SER"/>
    <property type="match status" value="1"/>
</dbReference>
<keyword evidence="1" id="KW-1015">Disulfide bond</keyword>
<dbReference type="InterPro" id="IPR018114">
    <property type="entry name" value="TRYPSIN_HIS"/>
</dbReference>
<evidence type="ECO:0000256" key="1">
    <source>
        <dbReference type="ARBA" id="ARBA00023157"/>
    </source>
</evidence>
<evidence type="ECO:0000313" key="6">
    <source>
        <dbReference type="Proteomes" id="UP001189429"/>
    </source>
</evidence>
<dbReference type="PROSITE" id="PS50240">
    <property type="entry name" value="TRYPSIN_DOM"/>
    <property type="match status" value="2"/>
</dbReference>
<evidence type="ECO:0000256" key="2">
    <source>
        <dbReference type="RuleBase" id="RU363034"/>
    </source>
</evidence>
<dbReference type="SUPFAM" id="SSF50494">
    <property type="entry name" value="Trypsin-like serine proteases"/>
    <property type="match status" value="2"/>
</dbReference>
<sequence length="553" mass="58194">MQEAQVNIVSNSDCGAAYGSGMITDAMLCAQGVNSAGEVTDACQGDSGGPLVCASGGDAAYVLHGAASWGAGCAMEQYPGVWSRVNYVRGWIDEVMGVTPAPTPAPTLVCGAKGPDDTPWSAQGRIVGGQGATPCEWKWQVSLSSGFGHFCGGALIAPRWALTAAHCVGGSFSIAAGSHSQSTADSTQVVLQVHQVHVHPSYQASFSSPRMSYDFALVELIDAAPLNDCIGVACLPDRDAYDGEECFITGWGTASVAGSTPDLLQEAQVNIVSNSVCGAAYGSGMITDDMLCAQGVNGAGQATGACQGDSGGPLVCASGGDAYALHGAASWGYGCASEQYPGVWSRVNYVRGWIDEVMGVTPAPTPAPTLWRAARLRFWRRCSCPARCCLVGLQLRLGAVPRSLVPGELRAWLDRRGDGDYPPGACFSSREGRGPRRCEDRPHGGRGGGARKACRFAGGIIGRHSERQRAATRPRAARCVHKDGCRGGSRGSRHDDQCRYRGGRRMRLDSLPALRSENQTAARLARRCGRQRCCGPPQQCCPHPCERRSGKEY</sequence>
<accession>A0ABN9VBH5</accession>
<feature type="domain" description="Peptidase S1" evidence="4">
    <location>
        <begin position="126"/>
        <end position="359"/>
    </location>
</feature>
<dbReference type="InterPro" id="IPR043504">
    <property type="entry name" value="Peptidase_S1_PA_chymotrypsin"/>
</dbReference>
<dbReference type="CDD" id="cd00190">
    <property type="entry name" value="Tryp_SPc"/>
    <property type="match status" value="1"/>
</dbReference>
<dbReference type="PANTHER" id="PTHR24252">
    <property type="entry name" value="ACROSIN-RELATED"/>
    <property type="match status" value="1"/>
</dbReference>
<keyword evidence="2" id="KW-0645">Protease</keyword>
<organism evidence="5 6">
    <name type="scientific">Prorocentrum cordatum</name>
    <dbReference type="NCBI Taxonomy" id="2364126"/>
    <lineage>
        <taxon>Eukaryota</taxon>
        <taxon>Sar</taxon>
        <taxon>Alveolata</taxon>
        <taxon>Dinophyceae</taxon>
        <taxon>Prorocentrales</taxon>
        <taxon>Prorocentraceae</taxon>
        <taxon>Prorocentrum</taxon>
    </lineage>
</organism>
<dbReference type="Pfam" id="PF00089">
    <property type="entry name" value="Trypsin"/>
    <property type="match status" value="2"/>
</dbReference>
<dbReference type="InterPro" id="IPR033116">
    <property type="entry name" value="TRYPSIN_SER"/>
</dbReference>
<gene>
    <name evidence="5" type="ORF">PCOR1329_LOCUS56510</name>
</gene>
<evidence type="ECO:0000259" key="4">
    <source>
        <dbReference type="PROSITE" id="PS50240"/>
    </source>
</evidence>
<reference evidence="5" key="1">
    <citation type="submission" date="2023-10" db="EMBL/GenBank/DDBJ databases">
        <authorList>
            <person name="Chen Y."/>
            <person name="Shah S."/>
            <person name="Dougan E. K."/>
            <person name="Thang M."/>
            <person name="Chan C."/>
        </authorList>
    </citation>
    <scope>NUCLEOTIDE SEQUENCE [LARGE SCALE GENOMIC DNA]</scope>
</reference>
<dbReference type="InterPro" id="IPR001254">
    <property type="entry name" value="Trypsin_dom"/>
</dbReference>
<dbReference type="PROSITE" id="PS00134">
    <property type="entry name" value="TRYPSIN_HIS"/>
    <property type="match status" value="1"/>
</dbReference>
<evidence type="ECO:0000256" key="3">
    <source>
        <dbReference type="SAM" id="MobiDB-lite"/>
    </source>
</evidence>
<name>A0ABN9VBH5_9DINO</name>
<dbReference type="InterPro" id="IPR001314">
    <property type="entry name" value="Peptidase_S1A"/>
</dbReference>
<dbReference type="SMART" id="SM00020">
    <property type="entry name" value="Tryp_SPc"/>
    <property type="match status" value="1"/>
</dbReference>
<feature type="domain" description="Peptidase S1" evidence="4">
    <location>
        <begin position="1"/>
        <end position="97"/>
    </location>
</feature>
<dbReference type="PANTHER" id="PTHR24252:SF7">
    <property type="entry name" value="HYALIN"/>
    <property type="match status" value="1"/>
</dbReference>
<dbReference type="Proteomes" id="UP001189429">
    <property type="component" value="Unassembled WGS sequence"/>
</dbReference>
<dbReference type="EMBL" id="CAUYUJ010016953">
    <property type="protein sequence ID" value="CAK0870383.1"/>
    <property type="molecule type" value="Genomic_DNA"/>
</dbReference>
<comment type="caution">
    <text evidence="5">The sequence shown here is derived from an EMBL/GenBank/DDBJ whole genome shotgun (WGS) entry which is preliminary data.</text>
</comment>
<feature type="region of interest" description="Disordered" evidence="3">
    <location>
        <begin position="424"/>
        <end position="450"/>
    </location>
</feature>
<dbReference type="PRINTS" id="PR00722">
    <property type="entry name" value="CHYMOTRYPSIN"/>
</dbReference>
<dbReference type="Gene3D" id="2.40.10.10">
    <property type="entry name" value="Trypsin-like serine proteases"/>
    <property type="match status" value="2"/>
</dbReference>
<evidence type="ECO:0000313" key="5">
    <source>
        <dbReference type="EMBL" id="CAK0870383.1"/>
    </source>
</evidence>